<keyword evidence="4" id="KW-1185">Reference proteome</keyword>
<comment type="similarity">
    <text evidence="1">Belongs to the NDRG family.</text>
</comment>
<keyword evidence="2" id="KW-0732">Signal</keyword>
<evidence type="ECO:0000256" key="2">
    <source>
        <dbReference type="SAM" id="SignalP"/>
    </source>
</evidence>
<dbReference type="Ensembl" id="ENSCCRT00010073872.1">
    <property type="protein sequence ID" value="ENSCCRP00010066969.1"/>
    <property type="gene ID" value="ENSCCRG00010028912.1"/>
</dbReference>
<dbReference type="SUPFAM" id="SSF53474">
    <property type="entry name" value="alpha/beta-Hydrolases"/>
    <property type="match status" value="1"/>
</dbReference>
<dbReference type="Proteomes" id="UP000694427">
    <property type="component" value="Unplaced"/>
</dbReference>
<reference evidence="3" key="2">
    <citation type="submission" date="2025-09" db="UniProtKB">
        <authorList>
            <consortium name="Ensembl"/>
        </authorList>
    </citation>
    <scope>IDENTIFICATION</scope>
</reference>
<feature type="signal peptide" evidence="2">
    <location>
        <begin position="1"/>
        <end position="21"/>
    </location>
</feature>
<feature type="chain" id="PRO_5034358198" evidence="2">
    <location>
        <begin position="22"/>
        <end position="154"/>
    </location>
</feature>
<dbReference type="Pfam" id="PF03096">
    <property type="entry name" value="Ndr"/>
    <property type="match status" value="1"/>
</dbReference>
<evidence type="ECO:0000256" key="1">
    <source>
        <dbReference type="ARBA" id="ARBA00005598"/>
    </source>
</evidence>
<evidence type="ECO:0000313" key="3">
    <source>
        <dbReference type="Ensembl" id="ENSCCRP00010066969.1"/>
    </source>
</evidence>
<proteinExistence type="inferred from homology"/>
<name>A0A8C1LYM1_CYPCA</name>
<accession>A0A8C1LYM1</accession>
<organism evidence="3 4">
    <name type="scientific">Cyprinus carpio</name>
    <name type="common">Common carp</name>
    <dbReference type="NCBI Taxonomy" id="7962"/>
    <lineage>
        <taxon>Eukaryota</taxon>
        <taxon>Metazoa</taxon>
        <taxon>Chordata</taxon>
        <taxon>Craniata</taxon>
        <taxon>Vertebrata</taxon>
        <taxon>Euteleostomi</taxon>
        <taxon>Actinopterygii</taxon>
        <taxon>Neopterygii</taxon>
        <taxon>Teleostei</taxon>
        <taxon>Ostariophysi</taxon>
        <taxon>Cypriniformes</taxon>
        <taxon>Cyprinidae</taxon>
        <taxon>Cyprininae</taxon>
        <taxon>Cyprinus</taxon>
    </lineage>
</organism>
<dbReference type="InterPro" id="IPR029058">
    <property type="entry name" value="AB_hydrolase_fold"/>
</dbReference>
<dbReference type="PANTHER" id="PTHR11034">
    <property type="entry name" value="N-MYC DOWNSTREAM REGULATED"/>
    <property type="match status" value="1"/>
</dbReference>
<dbReference type="Gene3D" id="3.40.50.1820">
    <property type="entry name" value="alpha/beta hydrolase"/>
    <property type="match status" value="1"/>
</dbReference>
<reference evidence="3" key="1">
    <citation type="submission" date="2025-08" db="UniProtKB">
        <authorList>
            <consortium name="Ensembl"/>
        </authorList>
    </citation>
    <scope>IDENTIFICATION</scope>
</reference>
<protein>
    <submittedName>
        <fullName evidence="3">N-myc downstream regulated 1b</fullName>
    </submittedName>
</protein>
<sequence>MFILQLNFCFLISFDMNTMHCTMKGVPKGNQPTILTFHDIGLNDKSCFESLFNHKDMHEIMQHFAVCHVDAPGQQEGATLTSLPGFYTSMDQLSETLPTVLKHFDMVESLVLINLSVQAEGFMDWAAQKVSSFVVGDNSPAVDIVGRTAISLLS</sequence>
<dbReference type="AlphaFoldDB" id="A0A8C1LYM1"/>
<evidence type="ECO:0000313" key="4">
    <source>
        <dbReference type="Proteomes" id="UP000694427"/>
    </source>
</evidence>
<dbReference type="InterPro" id="IPR004142">
    <property type="entry name" value="NDRG"/>
</dbReference>